<evidence type="ECO:0000256" key="1">
    <source>
        <dbReference type="ARBA" id="ARBA00005290"/>
    </source>
</evidence>
<evidence type="ECO:0000256" key="2">
    <source>
        <dbReference type="ARBA" id="ARBA00022741"/>
    </source>
</evidence>
<name>A0A060UN37_9PROT</name>
<comment type="similarity">
    <text evidence="1">Belongs to the GPN-loop GTPase family.</text>
</comment>
<gene>
    <name evidence="5" type="ORF">AFERRI_380034</name>
</gene>
<dbReference type="PRINTS" id="PR00449">
    <property type="entry name" value="RASTRNSFRMNG"/>
</dbReference>
<dbReference type="InterPro" id="IPR027417">
    <property type="entry name" value="P-loop_NTPase"/>
</dbReference>
<dbReference type="EMBL" id="CCCS020000032">
    <property type="protein sequence ID" value="CDQ10027.1"/>
    <property type="molecule type" value="Genomic_DNA"/>
</dbReference>
<sequence>MAKNYIEGANVVREDNKIIFTGPVGVGKTTAISALSDIPIISTDAQASDMTLNRKGHTTVAMDYGVLKLDEGTKIHLYGTPGQERFDFMWDILTTGGLGLILMLDNTRPNPKKDLHFFLHAFKDFIVNVPVVIGVSKTDIQAQPRIADYASMLPEVIADLRMLNPIPPIFEVDGRNKDDVKNLVMALLYSIDPGIGDQS</sequence>
<reference evidence="5" key="1">
    <citation type="submission" date="2014-03" db="EMBL/GenBank/DDBJ databases">
        <authorList>
            <person name="Genoscope - CEA"/>
        </authorList>
    </citation>
    <scope>NUCLEOTIDE SEQUENCE [LARGE SCALE GENOMIC DNA]</scope>
    <source>
        <strain evidence="5">CF27</strain>
    </source>
</reference>
<organism evidence="5">
    <name type="scientific">Acidithiobacillus ferrivorans</name>
    <dbReference type="NCBI Taxonomy" id="160808"/>
    <lineage>
        <taxon>Bacteria</taxon>
        <taxon>Pseudomonadati</taxon>
        <taxon>Pseudomonadota</taxon>
        <taxon>Acidithiobacillia</taxon>
        <taxon>Acidithiobacillales</taxon>
        <taxon>Acidithiobacillaceae</taxon>
        <taxon>Acidithiobacillus</taxon>
    </lineage>
</organism>
<dbReference type="GO" id="GO:0016787">
    <property type="term" value="F:hydrolase activity"/>
    <property type="evidence" value="ECO:0007669"/>
    <property type="project" value="UniProtKB-KW"/>
</dbReference>
<dbReference type="PANTHER" id="PTHR42708">
    <property type="entry name" value="ATP/GTP-BINDING PROTEIN-RELATED"/>
    <property type="match status" value="1"/>
</dbReference>
<accession>A0A060UN37</accession>
<dbReference type="AlphaFoldDB" id="A0A060UN37"/>
<comment type="caution">
    <text evidence="5">The sequence shown here is derived from an EMBL/GenBank/DDBJ whole genome shotgun (WGS) entry which is preliminary data.</text>
</comment>
<dbReference type="InterPro" id="IPR052705">
    <property type="entry name" value="Gliding_Motility_GTPase"/>
</dbReference>
<keyword evidence="3" id="KW-0378">Hydrolase</keyword>
<evidence type="ECO:0000313" key="5">
    <source>
        <dbReference type="EMBL" id="CDQ10027.1"/>
    </source>
</evidence>
<reference evidence="5" key="2">
    <citation type="submission" date="2014-07" db="EMBL/GenBank/DDBJ databases">
        <title>Initial genome analysis of the psychrotolerant acidophile Acidithiobacillus ferrivorans CF27: insights into iron and sulfur oxidation pathways and into biofilm formation.</title>
        <authorList>
            <person name="Talla E."/>
            <person name="Hedrich S."/>
            <person name="Mangenot S."/>
            <person name="Ji B."/>
            <person name="Johnson D.B."/>
            <person name="Barbe V."/>
            <person name="Bonnefoy V."/>
        </authorList>
    </citation>
    <scope>NUCLEOTIDE SEQUENCE [LARGE SCALE GENOMIC DNA]</scope>
    <source>
        <strain evidence="5">CF27</strain>
    </source>
</reference>
<dbReference type="CDD" id="cd00882">
    <property type="entry name" value="Ras_like_GTPase"/>
    <property type="match status" value="1"/>
</dbReference>
<dbReference type="InterPro" id="IPR004130">
    <property type="entry name" value="Gpn"/>
</dbReference>
<dbReference type="Gene3D" id="3.40.50.300">
    <property type="entry name" value="P-loop containing nucleotide triphosphate hydrolases"/>
    <property type="match status" value="1"/>
</dbReference>
<evidence type="ECO:0000256" key="3">
    <source>
        <dbReference type="ARBA" id="ARBA00022801"/>
    </source>
</evidence>
<dbReference type="PANTHER" id="PTHR42708:SF1">
    <property type="entry name" value="GLIDING MOTILITY PROTEIN MGLA"/>
    <property type="match status" value="1"/>
</dbReference>
<evidence type="ECO:0000256" key="4">
    <source>
        <dbReference type="ARBA" id="ARBA00023134"/>
    </source>
</evidence>
<dbReference type="SUPFAM" id="SSF52540">
    <property type="entry name" value="P-loop containing nucleoside triphosphate hydrolases"/>
    <property type="match status" value="1"/>
</dbReference>
<dbReference type="GO" id="GO:0005525">
    <property type="term" value="F:GTP binding"/>
    <property type="evidence" value="ECO:0007669"/>
    <property type="project" value="UniProtKB-KW"/>
</dbReference>
<dbReference type="Pfam" id="PF03029">
    <property type="entry name" value="ATP_bind_1"/>
    <property type="match status" value="1"/>
</dbReference>
<proteinExistence type="inferred from homology"/>
<protein>
    <submittedName>
        <fullName evidence="5">Small GTP-binding protein</fullName>
    </submittedName>
</protein>
<keyword evidence="4" id="KW-0342">GTP-binding</keyword>
<keyword evidence="2" id="KW-0547">Nucleotide-binding</keyword>